<feature type="compositionally biased region" description="Acidic residues" evidence="1">
    <location>
        <begin position="517"/>
        <end position="544"/>
    </location>
</feature>
<feature type="compositionally biased region" description="Acidic residues" evidence="1">
    <location>
        <begin position="65"/>
        <end position="83"/>
    </location>
</feature>
<feature type="compositionally biased region" description="Basic residues" evidence="1">
    <location>
        <begin position="94"/>
        <end position="103"/>
    </location>
</feature>
<feature type="compositionally biased region" description="Basic and acidic residues" evidence="1">
    <location>
        <begin position="212"/>
        <end position="227"/>
    </location>
</feature>
<dbReference type="Proteomes" id="UP000078512">
    <property type="component" value="Unassembled WGS sequence"/>
</dbReference>
<feature type="compositionally biased region" description="Low complexity" evidence="1">
    <location>
        <begin position="884"/>
        <end position="895"/>
    </location>
</feature>
<feature type="compositionally biased region" description="Low complexity" evidence="1">
    <location>
        <begin position="254"/>
        <end position="264"/>
    </location>
</feature>
<dbReference type="AlphaFoldDB" id="A0A197JWV6"/>
<protein>
    <submittedName>
        <fullName evidence="2">Uncharacterized protein</fullName>
    </submittedName>
</protein>
<name>A0A197JWV6_9FUNG</name>
<feature type="compositionally biased region" description="Low complexity" evidence="1">
    <location>
        <begin position="651"/>
        <end position="688"/>
    </location>
</feature>
<feature type="compositionally biased region" description="Basic and acidic residues" evidence="1">
    <location>
        <begin position="981"/>
        <end position="993"/>
    </location>
</feature>
<feature type="compositionally biased region" description="Low complexity" evidence="1">
    <location>
        <begin position="382"/>
        <end position="409"/>
    </location>
</feature>
<feature type="region of interest" description="Disordered" evidence="1">
    <location>
        <begin position="935"/>
        <end position="993"/>
    </location>
</feature>
<evidence type="ECO:0000313" key="3">
    <source>
        <dbReference type="Proteomes" id="UP000078512"/>
    </source>
</evidence>
<feature type="compositionally biased region" description="Low complexity" evidence="1">
    <location>
        <begin position="193"/>
        <end position="206"/>
    </location>
</feature>
<evidence type="ECO:0000256" key="1">
    <source>
        <dbReference type="SAM" id="MobiDB-lite"/>
    </source>
</evidence>
<feature type="compositionally biased region" description="Basic and acidic residues" evidence="1">
    <location>
        <begin position="411"/>
        <end position="427"/>
    </location>
</feature>
<keyword evidence="3" id="KW-1185">Reference proteome</keyword>
<feature type="compositionally biased region" description="Basic and acidic residues" evidence="1">
    <location>
        <begin position="9"/>
        <end position="19"/>
    </location>
</feature>
<feature type="compositionally biased region" description="Basic and acidic residues" evidence="1">
    <location>
        <begin position="435"/>
        <end position="450"/>
    </location>
</feature>
<feature type="region of interest" description="Disordered" evidence="1">
    <location>
        <begin position="480"/>
        <end position="588"/>
    </location>
</feature>
<proteinExistence type="predicted"/>
<accession>A0A197JWV6</accession>
<sequence length="1082" mass="118371">MATSIATRKGIDSNDDRRQGSAAAAMLQSTRSALMHSAAKTETFEDMDDNECDNSSTSTGFDDHDHDDEVQDDEEDDEEEEEEQQGRREVDRRFHLRQHHTYHLRLQQRYSDDEEEEEDKDRRDEVEEAAAGSRQTTNTFDHALLHRVLEHSHCDSLAEEGGVQATTTTTPAATIVTSSSASNNCPDANDMLSSSSHSASSSASGSPNPDVENVHGGDDIHLGRDDLSTPSPPRSQSQQQQHNRHSNDMDTSCTQQTATTTTATPPELNPKSPSRLSIPRSIHFRANTPTDRSTSGAGSPLGRLQVHTVNRLEVENSFLLNQNNSLTRDIHHCRQTVQALKQILAQREDTIGRMRQEVQKAHLKIKFMDSLISGRSSLPGKQPQYPQQQRSYQMQPQQQHGPRYQPQQQHEQAKGLEGDWKERHRQDDDYEDDVEARGKDEEERGVEGLERSSSLLDLYAAQDEPPFNWLLKGWDEREMAATEGSDLDSAGEDEEEDDDEEDRKIPRQVRSIFSGVNDDEQYNSDDYTDEDDEEYDDDEDEDEGGLEREQVDRPRSGDYQDSGIYHHHHNQQRPLSGSDNSSGESSCALSLSMSLGNNSTCILTQEGNDDHDDDEDDDDEDACDTNAMNVINGDGCVFISGDRPPSPVALPSPAMSESSMSLESQSEGSNGSVTSLSCSSLTSTSTGNIGADEKDGPQQQQRQQESIDITSSNTSLSSVYGIDQQGLQFPTVVPYSSFRDSGHFPTQVFIMEYEEQQVIVVDETDMQELELQTAIRPFSPTTTASLLVHNDDSAPMISSPSSASSPTSPPASKKELSIEIDNGLSSAATALIQAKDTSHHAPLCQPNGNHPCLGVSPPMAAPLALISRVHIETNASSTTLVSVSGPTTTATMAGGSSTGHGKRTEELLSTKEVVVPAGIETSSQVDKELVADGVVTNDYDGSGNNSSTPSTPTTPTTTSWGPSLFKGWLPSKRKNKSRSFKSREKTTYETDGRLSPETSEVLITSKEEGNEVVVLKEKEHSVAWTMLNQSCPAIEPLHAAAVVEREVLTSAPIVSEPAAAVASSSTLFSRLFGGGRGNRTKT</sequence>
<dbReference type="EMBL" id="KV442046">
    <property type="protein sequence ID" value="OAQ28759.1"/>
    <property type="molecule type" value="Genomic_DNA"/>
</dbReference>
<feature type="compositionally biased region" description="Basic and acidic residues" evidence="1">
    <location>
        <begin position="84"/>
        <end position="93"/>
    </location>
</feature>
<feature type="compositionally biased region" description="Basic and acidic residues" evidence="1">
    <location>
        <begin position="545"/>
        <end position="558"/>
    </location>
</feature>
<feature type="compositionally biased region" description="Low complexity" evidence="1">
    <location>
        <begin position="576"/>
        <end position="588"/>
    </location>
</feature>
<feature type="compositionally biased region" description="Acidic residues" evidence="1">
    <location>
        <begin position="485"/>
        <end position="501"/>
    </location>
</feature>
<feature type="region of interest" description="Disordered" evidence="1">
    <location>
        <begin position="640"/>
        <end position="712"/>
    </location>
</feature>
<feature type="region of interest" description="Disordered" evidence="1">
    <location>
        <begin position="600"/>
        <end position="624"/>
    </location>
</feature>
<feature type="region of interest" description="Disordered" evidence="1">
    <location>
        <begin position="373"/>
        <end position="450"/>
    </location>
</feature>
<evidence type="ECO:0000313" key="2">
    <source>
        <dbReference type="EMBL" id="OAQ28759.1"/>
    </source>
</evidence>
<feature type="compositionally biased region" description="Low complexity" evidence="1">
    <location>
        <begin position="793"/>
        <end position="806"/>
    </location>
</feature>
<feature type="region of interest" description="Disordered" evidence="1">
    <location>
        <begin position="880"/>
        <end position="904"/>
    </location>
</feature>
<feature type="compositionally biased region" description="Basic residues" evidence="1">
    <location>
        <begin position="971"/>
        <end position="980"/>
    </location>
</feature>
<reference evidence="2 3" key="1">
    <citation type="submission" date="2016-05" db="EMBL/GenBank/DDBJ databases">
        <title>Genome sequencing reveals origins of a unique bacterial endosymbiosis in the earliest lineages of terrestrial Fungi.</title>
        <authorList>
            <consortium name="DOE Joint Genome Institute"/>
            <person name="Uehling J."/>
            <person name="Gryganskyi A."/>
            <person name="Hameed K."/>
            <person name="Tschaplinski T."/>
            <person name="Misztal P."/>
            <person name="Wu S."/>
            <person name="Desiro A."/>
            <person name="Vande Pol N."/>
            <person name="Du Z.-Y."/>
            <person name="Zienkiewicz A."/>
            <person name="Zienkiewicz K."/>
            <person name="Morin E."/>
            <person name="Tisserant E."/>
            <person name="Splivallo R."/>
            <person name="Hainaut M."/>
            <person name="Henrissat B."/>
            <person name="Ohm R."/>
            <person name="Kuo A."/>
            <person name="Yan J."/>
            <person name="Lipzen A."/>
            <person name="Nolan M."/>
            <person name="Labutti K."/>
            <person name="Barry K."/>
            <person name="Goldstein A."/>
            <person name="Labbe J."/>
            <person name="Schadt C."/>
            <person name="Tuskan G."/>
            <person name="Grigoriev I."/>
            <person name="Martin F."/>
            <person name="Vilgalys R."/>
            <person name="Bonito G."/>
        </authorList>
    </citation>
    <scope>NUCLEOTIDE SEQUENCE [LARGE SCALE GENOMIC DNA]</scope>
    <source>
        <strain evidence="2 3">AG-77</strain>
    </source>
</reference>
<feature type="region of interest" description="Disordered" evidence="1">
    <location>
        <begin position="177"/>
        <end position="281"/>
    </location>
</feature>
<feature type="region of interest" description="Disordered" evidence="1">
    <location>
        <begin position="1"/>
        <end position="139"/>
    </location>
</feature>
<feature type="compositionally biased region" description="Low complexity" evidence="1">
    <location>
        <begin position="946"/>
        <end position="959"/>
    </location>
</feature>
<feature type="compositionally biased region" description="Acidic residues" evidence="1">
    <location>
        <begin position="607"/>
        <end position="623"/>
    </location>
</feature>
<organism evidence="2 3">
    <name type="scientific">Linnemannia elongata AG-77</name>
    <dbReference type="NCBI Taxonomy" id="1314771"/>
    <lineage>
        <taxon>Eukaryota</taxon>
        <taxon>Fungi</taxon>
        <taxon>Fungi incertae sedis</taxon>
        <taxon>Mucoromycota</taxon>
        <taxon>Mortierellomycotina</taxon>
        <taxon>Mortierellomycetes</taxon>
        <taxon>Mortierellales</taxon>
        <taxon>Mortierellaceae</taxon>
        <taxon>Linnemannia</taxon>
    </lineage>
</organism>
<dbReference type="OrthoDB" id="2422919at2759"/>
<feature type="region of interest" description="Disordered" evidence="1">
    <location>
        <begin position="791"/>
        <end position="815"/>
    </location>
</feature>
<gene>
    <name evidence="2" type="ORF">K457DRAFT_138503</name>
</gene>